<dbReference type="Pfam" id="PF00646">
    <property type="entry name" value="F-box"/>
    <property type="match status" value="1"/>
</dbReference>
<dbReference type="EMBL" id="JAPDRK010000005">
    <property type="protein sequence ID" value="KAJ9612094.1"/>
    <property type="molecule type" value="Genomic_DNA"/>
</dbReference>
<gene>
    <name evidence="3" type="ORF">H2200_003689</name>
</gene>
<feature type="domain" description="F-box" evidence="2">
    <location>
        <begin position="131"/>
        <end position="183"/>
    </location>
</feature>
<keyword evidence="4" id="KW-1185">Reference proteome</keyword>
<name>A0AA39CK78_9EURO</name>
<feature type="region of interest" description="Disordered" evidence="1">
    <location>
        <begin position="414"/>
        <end position="462"/>
    </location>
</feature>
<sequence>MSAVGSGVEEQASMPCSSEPQEPFSYDIKTCTAEDDAISLDGGSFESYSLQASTLMLKDVSTCRTVATSDDGDREVPVHFVSNDARRRPRVFADDEPLVDTTAALAKNSKKTARMQKRFQRKQARKVHSDIESLLDFPQELLLTILGFLQPSDIFTLLRLNKLMRTLILDHERSIADDILRQRYWVLWQCFPSPVCLEQVPSVARPALMSEQWQERLRIHKNPYQHIKHIDPSCTCTCMSCVLAWNNLNIILDLAHWQQNLETREPLPHIPRGKNPEWNADLLQKHAAIVVTAMKRPLAHARILQKHLNSTTRTIIRFNKWRKKGEKLSVPKPRTYHLTDSEAAAGSDTFLERSGPPSYQPIYMRDNYYSVEAFVPNRKWDKETQKWFYYAKWPRPHENDLNWLVARFTPKMEHSSSNVAARNAKDPTSAGEPSTHKSVRLIELKPPCTNKQCGSTSPKTKE</sequence>
<evidence type="ECO:0000256" key="1">
    <source>
        <dbReference type="SAM" id="MobiDB-lite"/>
    </source>
</evidence>
<proteinExistence type="predicted"/>
<feature type="compositionally biased region" description="Polar residues" evidence="1">
    <location>
        <begin position="449"/>
        <end position="462"/>
    </location>
</feature>
<dbReference type="PROSITE" id="PS50181">
    <property type="entry name" value="FBOX"/>
    <property type="match status" value="1"/>
</dbReference>
<evidence type="ECO:0000259" key="2">
    <source>
        <dbReference type="PROSITE" id="PS50181"/>
    </source>
</evidence>
<reference evidence="3" key="1">
    <citation type="submission" date="2022-10" db="EMBL/GenBank/DDBJ databases">
        <title>Culturing micro-colonial fungi from biological soil crusts in the Mojave desert and describing Neophaeococcomyces mojavensis, and introducing the new genera and species Taxawa tesnikishii.</title>
        <authorList>
            <person name="Kurbessoian T."/>
            <person name="Stajich J.E."/>
        </authorList>
    </citation>
    <scope>NUCLEOTIDE SEQUENCE</scope>
    <source>
        <strain evidence="3">TK_41</strain>
    </source>
</reference>
<evidence type="ECO:0000313" key="4">
    <source>
        <dbReference type="Proteomes" id="UP001172673"/>
    </source>
</evidence>
<accession>A0AA39CK78</accession>
<feature type="region of interest" description="Disordered" evidence="1">
    <location>
        <begin position="1"/>
        <end position="22"/>
    </location>
</feature>
<protein>
    <recommendedName>
        <fullName evidence="2">F-box domain-containing protein</fullName>
    </recommendedName>
</protein>
<evidence type="ECO:0000313" key="3">
    <source>
        <dbReference type="EMBL" id="KAJ9612094.1"/>
    </source>
</evidence>
<comment type="caution">
    <text evidence="3">The sequence shown here is derived from an EMBL/GenBank/DDBJ whole genome shotgun (WGS) entry which is preliminary data.</text>
</comment>
<organism evidence="3 4">
    <name type="scientific">Cladophialophora chaetospira</name>
    <dbReference type="NCBI Taxonomy" id="386627"/>
    <lineage>
        <taxon>Eukaryota</taxon>
        <taxon>Fungi</taxon>
        <taxon>Dikarya</taxon>
        <taxon>Ascomycota</taxon>
        <taxon>Pezizomycotina</taxon>
        <taxon>Eurotiomycetes</taxon>
        <taxon>Chaetothyriomycetidae</taxon>
        <taxon>Chaetothyriales</taxon>
        <taxon>Herpotrichiellaceae</taxon>
        <taxon>Cladophialophora</taxon>
    </lineage>
</organism>
<dbReference type="AlphaFoldDB" id="A0AA39CK78"/>
<dbReference type="InterPro" id="IPR001810">
    <property type="entry name" value="F-box_dom"/>
</dbReference>
<dbReference type="SUPFAM" id="SSF81383">
    <property type="entry name" value="F-box domain"/>
    <property type="match status" value="1"/>
</dbReference>
<dbReference type="Proteomes" id="UP001172673">
    <property type="component" value="Unassembled WGS sequence"/>
</dbReference>
<dbReference type="InterPro" id="IPR036047">
    <property type="entry name" value="F-box-like_dom_sf"/>
</dbReference>